<dbReference type="AlphaFoldDB" id="A0AA88N125"/>
<dbReference type="EMBL" id="JAUPFM010000006">
    <property type="protein sequence ID" value="KAK2849457.1"/>
    <property type="molecule type" value="Genomic_DNA"/>
</dbReference>
<proteinExistence type="predicted"/>
<evidence type="ECO:0000313" key="3">
    <source>
        <dbReference type="Proteomes" id="UP001187415"/>
    </source>
</evidence>
<sequence length="124" mass="14027">MMGQLDMLPGQQQRAQEKPGEGPLQTAQHRADNPGQQCWMEHDKSGHFIHHRLGQITAKISVASDHYRHSNLLLSVLLHLSGSDRRNELVLLVGRGEVCMHYEQEEDEEEEEEETKASSKSSSV</sequence>
<evidence type="ECO:0000256" key="1">
    <source>
        <dbReference type="SAM" id="MobiDB-lite"/>
    </source>
</evidence>
<keyword evidence="3" id="KW-1185">Reference proteome</keyword>
<feature type="region of interest" description="Disordered" evidence="1">
    <location>
        <begin position="102"/>
        <end position="124"/>
    </location>
</feature>
<comment type="caution">
    <text evidence="2">The sequence shown here is derived from an EMBL/GenBank/DDBJ whole genome shotgun (WGS) entry which is preliminary data.</text>
</comment>
<dbReference type="Proteomes" id="UP001187415">
    <property type="component" value="Unassembled WGS sequence"/>
</dbReference>
<protein>
    <submittedName>
        <fullName evidence="2">Uncharacterized protein</fullName>
    </submittedName>
</protein>
<accession>A0AA88N125</accession>
<gene>
    <name evidence="2" type="ORF">Q5P01_009291</name>
</gene>
<feature type="compositionally biased region" description="Acidic residues" evidence="1">
    <location>
        <begin position="104"/>
        <end position="114"/>
    </location>
</feature>
<evidence type="ECO:0000313" key="2">
    <source>
        <dbReference type="EMBL" id="KAK2849457.1"/>
    </source>
</evidence>
<organism evidence="2 3">
    <name type="scientific">Channa striata</name>
    <name type="common">Snakehead murrel</name>
    <name type="synonym">Ophicephalus striatus</name>
    <dbReference type="NCBI Taxonomy" id="64152"/>
    <lineage>
        <taxon>Eukaryota</taxon>
        <taxon>Metazoa</taxon>
        <taxon>Chordata</taxon>
        <taxon>Craniata</taxon>
        <taxon>Vertebrata</taxon>
        <taxon>Euteleostomi</taxon>
        <taxon>Actinopterygii</taxon>
        <taxon>Neopterygii</taxon>
        <taxon>Teleostei</taxon>
        <taxon>Neoteleostei</taxon>
        <taxon>Acanthomorphata</taxon>
        <taxon>Anabantaria</taxon>
        <taxon>Anabantiformes</taxon>
        <taxon>Channoidei</taxon>
        <taxon>Channidae</taxon>
        <taxon>Channa</taxon>
    </lineage>
</organism>
<reference evidence="2" key="1">
    <citation type="submission" date="2023-07" db="EMBL/GenBank/DDBJ databases">
        <title>Chromosome-level Genome Assembly of Striped Snakehead (Channa striata).</title>
        <authorList>
            <person name="Liu H."/>
        </authorList>
    </citation>
    <scope>NUCLEOTIDE SEQUENCE</scope>
    <source>
        <strain evidence="2">Gz</strain>
        <tissue evidence="2">Muscle</tissue>
    </source>
</reference>
<feature type="region of interest" description="Disordered" evidence="1">
    <location>
        <begin position="1"/>
        <end position="40"/>
    </location>
</feature>
<name>A0AA88N125_CHASR</name>